<dbReference type="InterPro" id="IPR023211">
    <property type="entry name" value="DNA_pol_palm_dom_sf"/>
</dbReference>
<keyword evidence="9" id="KW-1185">Reference proteome</keyword>
<dbReference type="SUPFAM" id="SSF56672">
    <property type="entry name" value="DNA/RNA polymerases"/>
    <property type="match status" value="1"/>
</dbReference>
<sequence>MHQISANSVYGFTGATVGELPCLEISSSVTSYGRLMIEHTKKLVEEKFTVGGYEHNAEVIYGDTDSVMVQFGVSTVDDALKLGREAAEYISGTSIKVCFVTNFVG</sequence>
<keyword evidence="3" id="KW-0548">Nucleotidyltransferase</keyword>
<dbReference type="EMBL" id="JBDFQZ010000007">
    <property type="protein sequence ID" value="KAK9705310.1"/>
    <property type="molecule type" value="Genomic_DNA"/>
</dbReference>
<keyword evidence="2" id="KW-0808">Transferase</keyword>
<dbReference type="PROSITE" id="PS00116">
    <property type="entry name" value="DNA_POLYMERASE_B"/>
    <property type="match status" value="1"/>
</dbReference>
<dbReference type="GO" id="GO:0043625">
    <property type="term" value="C:delta DNA polymerase complex"/>
    <property type="evidence" value="ECO:0007669"/>
    <property type="project" value="TreeGrafter"/>
</dbReference>
<organism evidence="8 9">
    <name type="scientific">Saponaria officinalis</name>
    <name type="common">Common soapwort</name>
    <name type="synonym">Lychnis saponaria</name>
    <dbReference type="NCBI Taxonomy" id="3572"/>
    <lineage>
        <taxon>Eukaryota</taxon>
        <taxon>Viridiplantae</taxon>
        <taxon>Streptophyta</taxon>
        <taxon>Embryophyta</taxon>
        <taxon>Tracheophyta</taxon>
        <taxon>Spermatophyta</taxon>
        <taxon>Magnoliopsida</taxon>
        <taxon>eudicotyledons</taxon>
        <taxon>Gunneridae</taxon>
        <taxon>Pentapetalae</taxon>
        <taxon>Caryophyllales</taxon>
        <taxon>Caryophyllaceae</taxon>
        <taxon>Caryophylleae</taxon>
        <taxon>Saponaria</taxon>
    </lineage>
</organism>
<proteinExistence type="predicted"/>
<keyword evidence="5" id="KW-0238">DNA-binding</keyword>
<accession>A0AAW1JNX3</accession>
<feature type="domain" description="DNA-directed DNA polymerase family B multifunctional" evidence="7">
    <location>
        <begin position="4"/>
        <end position="93"/>
    </location>
</feature>
<dbReference type="AlphaFoldDB" id="A0AAW1JNX3"/>
<evidence type="ECO:0000256" key="1">
    <source>
        <dbReference type="ARBA" id="ARBA00012417"/>
    </source>
</evidence>
<comment type="caution">
    <text evidence="8">The sequence shown here is derived from an EMBL/GenBank/DDBJ whole genome shotgun (WGS) entry which is preliminary data.</text>
</comment>
<comment type="catalytic activity">
    <reaction evidence="6">
        <text>DNA(n) + a 2'-deoxyribonucleoside 5'-triphosphate = DNA(n+1) + diphosphate</text>
        <dbReference type="Rhea" id="RHEA:22508"/>
        <dbReference type="Rhea" id="RHEA-COMP:17339"/>
        <dbReference type="Rhea" id="RHEA-COMP:17340"/>
        <dbReference type="ChEBI" id="CHEBI:33019"/>
        <dbReference type="ChEBI" id="CHEBI:61560"/>
        <dbReference type="ChEBI" id="CHEBI:173112"/>
        <dbReference type="EC" id="2.7.7.7"/>
    </reaction>
</comment>
<dbReference type="GO" id="GO:0045004">
    <property type="term" value="P:DNA replication proofreading"/>
    <property type="evidence" value="ECO:0007669"/>
    <property type="project" value="TreeGrafter"/>
</dbReference>
<evidence type="ECO:0000256" key="2">
    <source>
        <dbReference type="ARBA" id="ARBA00022679"/>
    </source>
</evidence>
<dbReference type="GO" id="GO:0006287">
    <property type="term" value="P:base-excision repair, gap-filling"/>
    <property type="evidence" value="ECO:0007669"/>
    <property type="project" value="TreeGrafter"/>
</dbReference>
<dbReference type="GO" id="GO:0006297">
    <property type="term" value="P:nucleotide-excision repair, DNA gap filling"/>
    <property type="evidence" value="ECO:0007669"/>
    <property type="project" value="TreeGrafter"/>
</dbReference>
<evidence type="ECO:0000256" key="5">
    <source>
        <dbReference type="ARBA" id="ARBA00023125"/>
    </source>
</evidence>
<dbReference type="InterPro" id="IPR050240">
    <property type="entry name" value="DNA_pol_type-B"/>
</dbReference>
<dbReference type="PANTHER" id="PTHR10322:SF23">
    <property type="entry name" value="DNA POLYMERASE DELTA CATALYTIC SUBUNIT"/>
    <property type="match status" value="1"/>
</dbReference>
<dbReference type="InterPro" id="IPR006134">
    <property type="entry name" value="DNA-dir_DNA_pol_B_multi_dom"/>
</dbReference>
<protein>
    <recommendedName>
        <fullName evidence="1">DNA-directed DNA polymerase</fullName>
        <ecNumber evidence="1">2.7.7.7</ecNumber>
    </recommendedName>
</protein>
<reference evidence="8" key="1">
    <citation type="submission" date="2024-03" db="EMBL/GenBank/DDBJ databases">
        <title>WGS assembly of Saponaria officinalis var. Norfolk2.</title>
        <authorList>
            <person name="Jenkins J."/>
            <person name="Shu S."/>
            <person name="Grimwood J."/>
            <person name="Barry K."/>
            <person name="Goodstein D."/>
            <person name="Schmutz J."/>
            <person name="Leebens-Mack J."/>
            <person name="Osbourn A."/>
        </authorList>
    </citation>
    <scope>NUCLEOTIDE SEQUENCE [LARGE SCALE GENOMIC DNA]</scope>
    <source>
        <strain evidence="8">JIC</strain>
    </source>
</reference>
<evidence type="ECO:0000313" key="8">
    <source>
        <dbReference type="EMBL" id="KAK9705310.1"/>
    </source>
</evidence>
<dbReference type="InterPro" id="IPR017964">
    <property type="entry name" value="DNA-dir_DNA_pol_B_CS"/>
</dbReference>
<keyword evidence="4" id="KW-0239">DNA-directed DNA polymerase</keyword>
<dbReference type="GO" id="GO:0008296">
    <property type="term" value="F:3'-5'-DNA exonuclease activity"/>
    <property type="evidence" value="ECO:0007669"/>
    <property type="project" value="TreeGrafter"/>
</dbReference>
<evidence type="ECO:0000259" key="7">
    <source>
        <dbReference type="Pfam" id="PF00136"/>
    </source>
</evidence>
<evidence type="ECO:0000313" key="9">
    <source>
        <dbReference type="Proteomes" id="UP001443914"/>
    </source>
</evidence>
<dbReference type="Proteomes" id="UP001443914">
    <property type="component" value="Unassembled WGS sequence"/>
</dbReference>
<dbReference type="Pfam" id="PF00136">
    <property type="entry name" value="DNA_pol_B"/>
    <property type="match status" value="1"/>
</dbReference>
<dbReference type="Gene3D" id="3.90.1600.10">
    <property type="entry name" value="Palm domain of DNA polymerase"/>
    <property type="match status" value="1"/>
</dbReference>
<dbReference type="InterPro" id="IPR043502">
    <property type="entry name" value="DNA/RNA_pol_sf"/>
</dbReference>
<gene>
    <name evidence="8" type="ORF">RND81_07G047200</name>
</gene>
<dbReference type="GO" id="GO:0000166">
    <property type="term" value="F:nucleotide binding"/>
    <property type="evidence" value="ECO:0007669"/>
    <property type="project" value="InterPro"/>
</dbReference>
<dbReference type="PANTHER" id="PTHR10322">
    <property type="entry name" value="DNA POLYMERASE CATALYTIC SUBUNIT"/>
    <property type="match status" value="1"/>
</dbReference>
<dbReference type="EC" id="2.7.7.7" evidence="1"/>
<dbReference type="GO" id="GO:0003887">
    <property type="term" value="F:DNA-directed DNA polymerase activity"/>
    <property type="evidence" value="ECO:0007669"/>
    <property type="project" value="UniProtKB-KW"/>
</dbReference>
<evidence type="ECO:0000256" key="4">
    <source>
        <dbReference type="ARBA" id="ARBA00022932"/>
    </source>
</evidence>
<dbReference type="Gene3D" id="1.10.287.690">
    <property type="entry name" value="Helix hairpin bin"/>
    <property type="match status" value="1"/>
</dbReference>
<dbReference type="GO" id="GO:0003677">
    <property type="term" value="F:DNA binding"/>
    <property type="evidence" value="ECO:0007669"/>
    <property type="project" value="UniProtKB-KW"/>
</dbReference>
<name>A0AAW1JNX3_SAPOF</name>
<evidence type="ECO:0000256" key="3">
    <source>
        <dbReference type="ARBA" id="ARBA00022695"/>
    </source>
</evidence>
<evidence type="ECO:0000256" key="6">
    <source>
        <dbReference type="ARBA" id="ARBA00049244"/>
    </source>
</evidence>